<dbReference type="PANTHER" id="PTHR13551:SF1">
    <property type="entry name" value="MEMBRANE PROTEIN BRI3"/>
    <property type="match status" value="1"/>
</dbReference>
<dbReference type="WBParaSite" id="DME_0000122901-mRNA-1">
    <property type="protein sequence ID" value="DME_0000122901-mRNA-1"/>
    <property type="gene ID" value="DME_0000122901"/>
</dbReference>
<gene>
    <name evidence="13" type="ORF">DME_LOCUS5589</name>
</gene>
<comment type="similarity">
    <text evidence="3">Belongs to the BRI3 family.</text>
</comment>
<dbReference type="PANTHER" id="PTHR13551">
    <property type="entry name" value="BRAIN PROTEIN I3"/>
    <property type="match status" value="1"/>
</dbReference>
<evidence type="ECO:0000313" key="16">
    <source>
        <dbReference type="WBParaSite" id="DME_0000122901-mRNA-1"/>
    </source>
</evidence>
<keyword evidence="4" id="KW-0963">Cytoplasm</keyword>
<dbReference type="Pfam" id="PF10164">
    <property type="entry name" value="BRI3"/>
    <property type="match status" value="1"/>
</dbReference>
<dbReference type="Proteomes" id="UP000274756">
    <property type="component" value="Unassembled WGS sequence"/>
</dbReference>
<protein>
    <recommendedName>
        <fullName evidence="9">Membrane protein BRI3</fullName>
    </recommendedName>
    <alternativeName>
        <fullName evidence="10">Brain protein I3</fullName>
    </alternativeName>
</protein>
<evidence type="ECO:0000256" key="10">
    <source>
        <dbReference type="ARBA" id="ARBA00035449"/>
    </source>
</evidence>
<evidence type="ECO:0000256" key="2">
    <source>
        <dbReference type="ARBA" id="ARBA00004556"/>
    </source>
</evidence>
<evidence type="ECO:0000313" key="14">
    <source>
        <dbReference type="Proteomes" id="UP000038040"/>
    </source>
</evidence>
<dbReference type="Proteomes" id="UP000038040">
    <property type="component" value="Unplaced"/>
</dbReference>
<dbReference type="AlphaFoldDB" id="A0A0N4U3C9"/>
<evidence type="ECO:0000313" key="15">
    <source>
        <dbReference type="Proteomes" id="UP000274756"/>
    </source>
</evidence>
<evidence type="ECO:0000256" key="5">
    <source>
        <dbReference type="ARBA" id="ARBA00022692"/>
    </source>
</evidence>
<keyword evidence="15" id="KW-1185">Reference proteome</keyword>
<organism evidence="14 16">
    <name type="scientific">Dracunculus medinensis</name>
    <name type="common">Guinea worm</name>
    <dbReference type="NCBI Taxonomy" id="318479"/>
    <lineage>
        <taxon>Eukaryota</taxon>
        <taxon>Metazoa</taxon>
        <taxon>Ecdysozoa</taxon>
        <taxon>Nematoda</taxon>
        <taxon>Chromadorea</taxon>
        <taxon>Rhabditida</taxon>
        <taxon>Spirurina</taxon>
        <taxon>Dracunculoidea</taxon>
        <taxon>Dracunculidae</taxon>
        <taxon>Dracunculus</taxon>
    </lineage>
</organism>
<feature type="transmembrane region" description="Helical" evidence="12">
    <location>
        <begin position="77"/>
        <end position="98"/>
    </location>
</feature>
<dbReference type="EMBL" id="UYYG01001152">
    <property type="protein sequence ID" value="VDN55616.1"/>
    <property type="molecule type" value="Genomic_DNA"/>
</dbReference>
<evidence type="ECO:0000256" key="11">
    <source>
        <dbReference type="ARBA" id="ARBA00046593"/>
    </source>
</evidence>
<reference evidence="16" key="1">
    <citation type="submission" date="2017-02" db="UniProtKB">
        <authorList>
            <consortium name="WormBaseParasite"/>
        </authorList>
    </citation>
    <scope>IDENTIFICATION</scope>
</reference>
<comment type="subcellular location">
    <subcellularLocation>
        <location evidence="2">Cytoplasm</location>
        <location evidence="2">Perinuclear region</location>
    </subcellularLocation>
    <subcellularLocation>
        <location evidence="1">Lysosome membrane</location>
        <topology evidence="1">Multi-pass membrane protein</topology>
    </subcellularLocation>
</comment>
<reference evidence="13 15" key="2">
    <citation type="submission" date="2018-11" db="EMBL/GenBank/DDBJ databases">
        <authorList>
            <consortium name="Pathogen Informatics"/>
        </authorList>
    </citation>
    <scope>NUCLEOTIDE SEQUENCE [LARGE SCALE GENOMIC DNA]</scope>
</reference>
<evidence type="ECO:0000256" key="7">
    <source>
        <dbReference type="ARBA" id="ARBA00023136"/>
    </source>
</evidence>
<keyword evidence="6 12" id="KW-1133">Transmembrane helix</keyword>
<dbReference type="GO" id="GO:0048471">
    <property type="term" value="C:perinuclear region of cytoplasm"/>
    <property type="evidence" value="ECO:0007669"/>
    <property type="project" value="UniProtKB-SubCell"/>
</dbReference>
<name>A0A0N4U3C9_DRAME</name>
<evidence type="ECO:0000256" key="12">
    <source>
        <dbReference type="SAM" id="Phobius"/>
    </source>
</evidence>
<proteinExistence type="inferred from homology"/>
<evidence type="ECO:0000256" key="1">
    <source>
        <dbReference type="ARBA" id="ARBA00004155"/>
    </source>
</evidence>
<evidence type="ECO:0000256" key="4">
    <source>
        <dbReference type="ARBA" id="ARBA00022490"/>
    </source>
</evidence>
<comment type="subunit">
    <text evidence="11">Interacts with BRI3BP. Interacts with MGAT1 and IFITM3.</text>
</comment>
<evidence type="ECO:0000313" key="13">
    <source>
        <dbReference type="EMBL" id="VDN55616.1"/>
    </source>
</evidence>
<dbReference type="OrthoDB" id="5841096at2759"/>
<keyword evidence="5 12" id="KW-0812">Transmembrane</keyword>
<evidence type="ECO:0000256" key="3">
    <source>
        <dbReference type="ARBA" id="ARBA00008090"/>
    </source>
</evidence>
<dbReference type="InterPro" id="IPR019317">
    <property type="entry name" value="BRI3"/>
</dbReference>
<accession>A0A0N4U3C9</accession>
<dbReference type="GO" id="GO:0005765">
    <property type="term" value="C:lysosomal membrane"/>
    <property type="evidence" value="ECO:0007669"/>
    <property type="project" value="UniProtKB-SubCell"/>
</dbReference>
<keyword evidence="8" id="KW-0458">Lysosome</keyword>
<evidence type="ECO:0000256" key="6">
    <source>
        <dbReference type="ARBA" id="ARBA00022989"/>
    </source>
</evidence>
<sequence length="116" mass="12529">MAYPASAAPYSRGLHDASFPKPYLPPYSLQPMSQPIPPPLPATPVAPTTQIHVIHSERLPGNCAYCGVGTVRGETDLCCLMCLIVVAIFTFPLGLFVLCCIPCTVHRRCSSCRRIG</sequence>
<evidence type="ECO:0000256" key="8">
    <source>
        <dbReference type="ARBA" id="ARBA00023228"/>
    </source>
</evidence>
<keyword evidence="7 12" id="KW-0472">Membrane</keyword>
<evidence type="ECO:0000256" key="9">
    <source>
        <dbReference type="ARBA" id="ARBA00035284"/>
    </source>
</evidence>